<reference evidence="3 4" key="1">
    <citation type="submission" date="2020-08" db="EMBL/GenBank/DDBJ databases">
        <title>Genomic Encyclopedia of Type Strains, Phase III (KMG-III): the genomes of soil and plant-associated and newly described type strains.</title>
        <authorList>
            <person name="Whitman W."/>
        </authorList>
    </citation>
    <scope>NUCLEOTIDE SEQUENCE [LARGE SCALE GENOMIC DNA]</scope>
    <source>
        <strain evidence="3 4">CECT 8075</strain>
    </source>
</reference>
<organism evidence="3 4">
    <name type="scientific">Aporhodopirellula rubra</name>
    <dbReference type="NCBI Taxonomy" id="980271"/>
    <lineage>
        <taxon>Bacteria</taxon>
        <taxon>Pseudomonadati</taxon>
        <taxon>Planctomycetota</taxon>
        <taxon>Planctomycetia</taxon>
        <taxon>Pirellulales</taxon>
        <taxon>Pirellulaceae</taxon>
        <taxon>Aporhodopirellula</taxon>
    </lineage>
</organism>
<dbReference type="Pfam" id="PF04028">
    <property type="entry name" value="DUF374"/>
    <property type="match status" value="1"/>
</dbReference>
<protein>
    <recommendedName>
        <fullName evidence="2">DUF374 domain-containing protein</fullName>
    </recommendedName>
</protein>
<feature type="region of interest" description="Disordered" evidence="1">
    <location>
        <begin position="1"/>
        <end position="35"/>
    </location>
</feature>
<feature type="region of interest" description="Disordered" evidence="1">
    <location>
        <begin position="249"/>
        <end position="275"/>
    </location>
</feature>
<dbReference type="SUPFAM" id="SSF69593">
    <property type="entry name" value="Glycerol-3-phosphate (1)-acyltransferase"/>
    <property type="match status" value="1"/>
</dbReference>
<keyword evidence="4" id="KW-1185">Reference proteome</keyword>
<dbReference type="AlphaFoldDB" id="A0A7W5H5T5"/>
<dbReference type="InterPro" id="IPR007172">
    <property type="entry name" value="DUF374"/>
</dbReference>
<sequence>MNESIERDPEPTLSADSQSERTARRAERKRRNSAPKKLSLGKRLELFGLRWFFALIRRTVRIHVVNDQRDQIRYHSDRQFIYAILHAHQVAATALSDPNTGALVSRSRDGDLLVPLLESCGCVPIRGSSGEGRKGGATALTQLIRHCQQGHPAVIAVDGPKGPRGKVQKGAAMLAQKAGIPILPVVLVARRRWLFAKAWDRMQLPIPFCRLDCRFGDPIYVRESDDLAAIASQVGTSLEKLEQIEDPHEAAIAQAQKQARNESTTAAPESLSKAA</sequence>
<comment type="caution">
    <text evidence="3">The sequence shown here is derived from an EMBL/GenBank/DDBJ whole genome shotgun (WGS) entry which is preliminary data.</text>
</comment>
<name>A0A7W5H5T5_9BACT</name>
<evidence type="ECO:0000259" key="2">
    <source>
        <dbReference type="Pfam" id="PF04028"/>
    </source>
</evidence>
<feature type="compositionally biased region" description="Basic and acidic residues" evidence="1">
    <location>
        <begin position="1"/>
        <end position="10"/>
    </location>
</feature>
<feature type="domain" description="DUF374" evidence="2">
    <location>
        <begin position="98"/>
        <end position="164"/>
    </location>
</feature>
<dbReference type="CDD" id="cd07983">
    <property type="entry name" value="LPLAT_DUF374-like"/>
    <property type="match status" value="1"/>
</dbReference>
<feature type="compositionally biased region" description="Polar residues" evidence="1">
    <location>
        <begin position="255"/>
        <end position="267"/>
    </location>
</feature>
<evidence type="ECO:0000256" key="1">
    <source>
        <dbReference type="SAM" id="MobiDB-lite"/>
    </source>
</evidence>
<accession>A0A7W5H5T5</accession>
<gene>
    <name evidence="3" type="ORF">FHS27_002054</name>
</gene>
<dbReference type="Proteomes" id="UP000536179">
    <property type="component" value="Unassembled WGS sequence"/>
</dbReference>
<dbReference type="RefSeq" id="WP_184304613.1">
    <property type="nucleotide sequence ID" value="NZ_JACHXU010000006.1"/>
</dbReference>
<dbReference type="EMBL" id="JACHXU010000006">
    <property type="protein sequence ID" value="MBB3206245.1"/>
    <property type="molecule type" value="Genomic_DNA"/>
</dbReference>
<evidence type="ECO:0000313" key="4">
    <source>
        <dbReference type="Proteomes" id="UP000536179"/>
    </source>
</evidence>
<proteinExistence type="predicted"/>
<evidence type="ECO:0000313" key="3">
    <source>
        <dbReference type="EMBL" id="MBB3206245.1"/>
    </source>
</evidence>